<dbReference type="PANTHER" id="PTHR40940:SF2">
    <property type="entry name" value="BATD"/>
    <property type="match status" value="1"/>
</dbReference>
<accession>X1BSI2</accession>
<protein>
    <submittedName>
        <fullName evidence="1">Uncharacterized protein</fullName>
    </submittedName>
</protein>
<dbReference type="PANTHER" id="PTHR40940">
    <property type="entry name" value="PROTEIN BATD-RELATED"/>
    <property type="match status" value="1"/>
</dbReference>
<gene>
    <name evidence="1" type="ORF">S01H4_37152</name>
</gene>
<dbReference type="EMBL" id="BART01019934">
    <property type="protein sequence ID" value="GAG98020.1"/>
    <property type="molecule type" value="Genomic_DNA"/>
</dbReference>
<evidence type="ECO:0000313" key="1">
    <source>
        <dbReference type="EMBL" id="GAG98020.1"/>
    </source>
</evidence>
<dbReference type="AlphaFoldDB" id="X1BSI2"/>
<reference evidence="1" key="1">
    <citation type="journal article" date="2014" name="Front. Microbiol.">
        <title>High frequency of phylogenetically diverse reductive dehalogenase-homologous genes in deep subseafloor sedimentary metagenomes.</title>
        <authorList>
            <person name="Kawai M."/>
            <person name="Futagami T."/>
            <person name="Toyoda A."/>
            <person name="Takaki Y."/>
            <person name="Nishi S."/>
            <person name="Hori S."/>
            <person name="Arai W."/>
            <person name="Tsubouchi T."/>
            <person name="Morono Y."/>
            <person name="Uchiyama I."/>
            <person name="Ito T."/>
            <person name="Fujiyama A."/>
            <person name="Inagaki F."/>
            <person name="Takami H."/>
        </authorList>
    </citation>
    <scope>NUCLEOTIDE SEQUENCE</scope>
    <source>
        <strain evidence="1">Expedition CK06-06</strain>
    </source>
</reference>
<dbReference type="InterPro" id="IPR025738">
    <property type="entry name" value="BatD"/>
</dbReference>
<dbReference type="Pfam" id="PF13584">
    <property type="entry name" value="BatD"/>
    <property type="match status" value="1"/>
</dbReference>
<feature type="non-terminal residue" evidence="1">
    <location>
        <position position="177"/>
    </location>
</feature>
<comment type="caution">
    <text evidence="1">The sequence shown here is derived from an EMBL/GenBank/DDBJ whole genome shotgun (WGS) entry which is preliminary data.</text>
</comment>
<sequence>MLSAVPDVQAAQTPQFRIEIDNLNLQKGVGAALKLAIVDAKGAEVIEVSGLDNFDILSSSQASTAQIANGVETYEQDVNYSIMPKKVGAFTLQGSIKYAGKTYQTNTLQINVSEAKPQENAESEDIYVKTLLSDQAIYFGQKVVLSYELYTRYNIEDFGFTDNPALDGFISKDTPKD</sequence>
<proteinExistence type="predicted"/>
<organism evidence="1">
    <name type="scientific">marine sediment metagenome</name>
    <dbReference type="NCBI Taxonomy" id="412755"/>
    <lineage>
        <taxon>unclassified sequences</taxon>
        <taxon>metagenomes</taxon>
        <taxon>ecological metagenomes</taxon>
    </lineage>
</organism>
<name>X1BSI2_9ZZZZ</name>